<name>A0AAV7IES1_COTGL</name>
<protein>
    <submittedName>
        <fullName evidence="3">Uncharacterized protein</fullName>
    </submittedName>
</protein>
<evidence type="ECO:0000313" key="3">
    <source>
        <dbReference type="EMBL" id="KAH0549608.1"/>
    </source>
</evidence>
<dbReference type="EMBL" id="JAHXZJ010001864">
    <property type="protein sequence ID" value="KAH0549608.1"/>
    <property type="molecule type" value="Genomic_DNA"/>
</dbReference>
<dbReference type="Proteomes" id="UP000826195">
    <property type="component" value="Unassembled WGS sequence"/>
</dbReference>
<keyword evidence="4" id="KW-1185">Reference proteome</keyword>
<proteinExistence type="predicted"/>
<reference evidence="3 4" key="1">
    <citation type="journal article" date="2021" name="J. Hered.">
        <title>A chromosome-level genome assembly of the parasitoid wasp, Cotesia glomerata (Hymenoptera: Braconidae).</title>
        <authorList>
            <person name="Pinto B.J."/>
            <person name="Weis J.J."/>
            <person name="Gamble T."/>
            <person name="Ode P.J."/>
            <person name="Paul R."/>
            <person name="Zaspel J.M."/>
        </authorList>
    </citation>
    <scope>NUCLEOTIDE SEQUENCE [LARGE SCALE GENOMIC DNA]</scope>
    <source>
        <strain evidence="3">CgM1</strain>
    </source>
</reference>
<evidence type="ECO:0000256" key="1">
    <source>
        <dbReference type="SAM" id="Coils"/>
    </source>
</evidence>
<comment type="caution">
    <text evidence="3">The sequence shown here is derived from an EMBL/GenBank/DDBJ whole genome shotgun (WGS) entry which is preliminary data.</text>
</comment>
<sequence length="212" mass="24074">MSKRQNEESIEKMQIYAEKLKKYQKLLDEAKMLSSDKDSDIDINSEKVATQPEDPGAPDLSKNVSPKPVEVIQITESDESQKENREPEDKAEDLDPELLEILGSKNDDLETEISDGDNCSQSTSKEPQETSGDSGQPTKLSEKASELLGVSKRQLKDQSFNFHPESQTRQNQQNNVPNKFRLDSRAMTLELTQKKREHILELIKKFKVPGKK</sequence>
<feature type="compositionally biased region" description="Polar residues" evidence="2">
    <location>
        <begin position="117"/>
        <end position="139"/>
    </location>
</feature>
<gene>
    <name evidence="3" type="ORF">KQX54_011061</name>
</gene>
<accession>A0AAV7IES1</accession>
<feature type="coiled-coil region" evidence="1">
    <location>
        <begin position="6"/>
        <end position="33"/>
    </location>
</feature>
<feature type="region of interest" description="Disordered" evidence="2">
    <location>
        <begin position="33"/>
        <end position="181"/>
    </location>
</feature>
<keyword evidence="1" id="KW-0175">Coiled coil</keyword>
<feature type="compositionally biased region" description="Basic and acidic residues" evidence="2">
    <location>
        <begin position="79"/>
        <end position="88"/>
    </location>
</feature>
<organism evidence="3 4">
    <name type="scientific">Cotesia glomerata</name>
    <name type="common">Lepidopteran parasitic wasp</name>
    <name type="synonym">Apanteles glomeratus</name>
    <dbReference type="NCBI Taxonomy" id="32391"/>
    <lineage>
        <taxon>Eukaryota</taxon>
        <taxon>Metazoa</taxon>
        <taxon>Ecdysozoa</taxon>
        <taxon>Arthropoda</taxon>
        <taxon>Hexapoda</taxon>
        <taxon>Insecta</taxon>
        <taxon>Pterygota</taxon>
        <taxon>Neoptera</taxon>
        <taxon>Endopterygota</taxon>
        <taxon>Hymenoptera</taxon>
        <taxon>Apocrita</taxon>
        <taxon>Ichneumonoidea</taxon>
        <taxon>Braconidae</taxon>
        <taxon>Microgastrinae</taxon>
        <taxon>Cotesia</taxon>
    </lineage>
</organism>
<feature type="compositionally biased region" description="Acidic residues" evidence="2">
    <location>
        <begin position="89"/>
        <end position="98"/>
    </location>
</feature>
<dbReference type="AlphaFoldDB" id="A0AAV7IES1"/>
<evidence type="ECO:0000256" key="2">
    <source>
        <dbReference type="SAM" id="MobiDB-lite"/>
    </source>
</evidence>
<evidence type="ECO:0000313" key="4">
    <source>
        <dbReference type="Proteomes" id="UP000826195"/>
    </source>
</evidence>
<feature type="compositionally biased region" description="Polar residues" evidence="2">
    <location>
        <begin position="157"/>
        <end position="177"/>
    </location>
</feature>